<comment type="caution">
    <text evidence="3">The sequence shown here is derived from an EMBL/GenBank/DDBJ whole genome shotgun (WGS) entry which is preliminary data.</text>
</comment>
<dbReference type="PANTHER" id="PTHR43140:SF1">
    <property type="entry name" value="TYPE I RESTRICTION ENZYME ECOKI SPECIFICITY SUBUNIT"/>
    <property type="match status" value="1"/>
</dbReference>
<evidence type="ECO:0000313" key="3">
    <source>
        <dbReference type="EMBL" id="TKS55389.1"/>
    </source>
</evidence>
<dbReference type="Gene3D" id="3.90.220.20">
    <property type="entry name" value="DNA methylase specificity domains"/>
    <property type="match status" value="2"/>
</dbReference>
<dbReference type="PANTHER" id="PTHR43140">
    <property type="entry name" value="TYPE-1 RESTRICTION ENZYME ECOKI SPECIFICITY PROTEIN"/>
    <property type="match status" value="1"/>
</dbReference>
<dbReference type="AlphaFoldDB" id="A0A4Z1RMX8"/>
<dbReference type="EMBL" id="SPUH01000001">
    <property type="protein sequence ID" value="TKS55389.1"/>
    <property type="molecule type" value="Genomic_DNA"/>
</dbReference>
<evidence type="ECO:0000313" key="4">
    <source>
        <dbReference type="Proteomes" id="UP000298681"/>
    </source>
</evidence>
<keyword evidence="2" id="KW-0238">DNA-binding</keyword>
<dbReference type="CDD" id="cd16961">
    <property type="entry name" value="RMtype1_S_TRD-CR_like"/>
    <property type="match status" value="1"/>
</dbReference>
<dbReference type="Proteomes" id="UP000298681">
    <property type="component" value="Unassembled WGS sequence"/>
</dbReference>
<dbReference type="GO" id="GO:0003677">
    <property type="term" value="F:DNA binding"/>
    <property type="evidence" value="ECO:0007669"/>
    <property type="project" value="UniProtKB-KW"/>
</dbReference>
<keyword evidence="1" id="KW-0680">Restriction system</keyword>
<sequence length="431" mass="48608">MLRNGRLFGHRVETGFPDLPILEVSLRTGVRVRDMDNLKRKQVMSRKENYKRAVKGDLAYNMMRMWQGAVGPAPVDGLVSPAYVVVKPYPEANSAYYSYLFRTAAYMREVNKFSRGIVADRNRLYWESFKQMPSLVPSRPEQDQIVAYLRSQDMHIARFIKAKRDLIALLSEQKLRIIDHAVSRGLDASVKFQPSSAEWLGEVPEHWSVKPLKRWVRLNAYSLGDKTDPDFEFRYVDIGSVRTGRLTRELERIRFEAAPSRARRVLRRGDTIVSTVRTYLKAIWYVNEDADDLIASTGFAVLTPGNDVEPEYLGYVVQSGAFVNRVMANSIGIAYPAIAESVLGRFPVAMPPTVAEQQAIVAHIQSESAPLDTAIEQALAEIKLIREYRDRLIADAVTGQVDLRGWRPGPDDVVTDDGLAALSEDDVDSAD</sequence>
<keyword evidence="3" id="KW-0255">Endonuclease</keyword>
<dbReference type="InterPro" id="IPR044946">
    <property type="entry name" value="Restrct_endonuc_typeI_TRD_sf"/>
</dbReference>
<accession>A0A4Z1RMX8</accession>
<evidence type="ECO:0000256" key="2">
    <source>
        <dbReference type="ARBA" id="ARBA00023125"/>
    </source>
</evidence>
<keyword evidence="4" id="KW-1185">Reference proteome</keyword>
<dbReference type="GO" id="GO:0009307">
    <property type="term" value="P:DNA restriction-modification system"/>
    <property type="evidence" value="ECO:0007669"/>
    <property type="project" value="UniProtKB-KW"/>
</dbReference>
<organism evidence="3 4">
    <name type="scientific">Luteimonas yindakuii</name>
    <dbReference type="NCBI Taxonomy" id="2565782"/>
    <lineage>
        <taxon>Bacteria</taxon>
        <taxon>Pseudomonadati</taxon>
        <taxon>Pseudomonadota</taxon>
        <taxon>Gammaproteobacteria</taxon>
        <taxon>Lysobacterales</taxon>
        <taxon>Lysobacteraceae</taxon>
        <taxon>Luteimonas</taxon>
    </lineage>
</organism>
<proteinExistence type="predicted"/>
<name>A0A4Z1RMX8_9GAMM</name>
<keyword evidence="3" id="KW-0378">Hydrolase</keyword>
<gene>
    <name evidence="3" type="ORF">E4582_09910</name>
</gene>
<keyword evidence="3" id="KW-0540">Nuclease</keyword>
<dbReference type="SUPFAM" id="SSF116734">
    <property type="entry name" value="DNA methylase specificity domain"/>
    <property type="match status" value="2"/>
</dbReference>
<dbReference type="InterPro" id="IPR051212">
    <property type="entry name" value="Type-I_RE_S_subunit"/>
</dbReference>
<protein>
    <submittedName>
        <fullName evidence="3">Restriction endonuclease subunit S</fullName>
    </submittedName>
</protein>
<dbReference type="GO" id="GO:0004519">
    <property type="term" value="F:endonuclease activity"/>
    <property type="evidence" value="ECO:0007669"/>
    <property type="project" value="UniProtKB-KW"/>
</dbReference>
<evidence type="ECO:0000256" key="1">
    <source>
        <dbReference type="ARBA" id="ARBA00022747"/>
    </source>
</evidence>
<reference evidence="3 4" key="1">
    <citation type="submission" date="2019-01" db="EMBL/GenBank/DDBJ databases">
        <authorList>
            <person name="Zhang S."/>
        </authorList>
    </citation>
    <scope>NUCLEOTIDE SEQUENCE [LARGE SCALE GENOMIC DNA]</scope>
    <source>
        <strain evidence="3 4">1626</strain>
    </source>
</reference>